<dbReference type="AlphaFoldDB" id="A0A915JG15"/>
<dbReference type="Proteomes" id="UP000887565">
    <property type="component" value="Unplaced"/>
</dbReference>
<accession>A0A915JG15</accession>
<protein>
    <submittedName>
        <fullName evidence="2">Uncharacterized protein</fullName>
    </submittedName>
</protein>
<name>A0A915JG15_ROMCU</name>
<reference evidence="2" key="1">
    <citation type="submission" date="2022-11" db="UniProtKB">
        <authorList>
            <consortium name="WormBaseParasite"/>
        </authorList>
    </citation>
    <scope>IDENTIFICATION</scope>
</reference>
<evidence type="ECO:0000313" key="2">
    <source>
        <dbReference type="WBParaSite" id="nRc.2.0.1.t24486-RA"/>
    </source>
</evidence>
<sequence>MKRKKLSIFLVTITQFFLVNQVISTR</sequence>
<evidence type="ECO:0000313" key="1">
    <source>
        <dbReference type="Proteomes" id="UP000887565"/>
    </source>
</evidence>
<keyword evidence="1" id="KW-1185">Reference proteome</keyword>
<dbReference type="WBParaSite" id="nRc.2.0.1.t24486-RA">
    <property type="protein sequence ID" value="nRc.2.0.1.t24486-RA"/>
    <property type="gene ID" value="nRc.2.0.1.g24486"/>
</dbReference>
<organism evidence="1 2">
    <name type="scientific">Romanomermis culicivorax</name>
    <name type="common">Nematode worm</name>
    <dbReference type="NCBI Taxonomy" id="13658"/>
    <lineage>
        <taxon>Eukaryota</taxon>
        <taxon>Metazoa</taxon>
        <taxon>Ecdysozoa</taxon>
        <taxon>Nematoda</taxon>
        <taxon>Enoplea</taxon>
        <taxon>Dorylaimia</taxon>
        <taxon>Mermithida</taxon>
        <taxon>Mermithoidea</taxon>
        <taxon>Mermithidae</taxon>
        <taxon>Romanomermis</taxon>
    </lineage>
</organism>
<proteinExistence type="predicted"/>